<gene>
    <name evidence="9" type="ORF">EAV92_13125</name>
</gene>
<comment type="similarity">
    <text evidence="7">Belongs to the binding-protein-dependent transport system permease family.</text>
</comment>
<name>A0A3G3JZ56_9BACL</name>
<protein>
    <submittedName>
        <fullName evidence="9">Carbohydrate ABC transporter permease</fullName>
    </submittedName>
</protein>
<keyword evidence="4 7" id="KW-0812">Transmembrane</keyword>
<keyword evidence="10" id="KW-1185">Reference proteome</keyword>
<dbReference type="CDD" id="cd06261">
    <property type="entry name" value="TM_PBP2"/>
    <property type="match status" value="1"/>
</dbReference>
<dbReference type="SUPFAM" id="SSF161098">
    <property type="entry name" value="MetI-like"/>
    <property type="match status" value="1"/>
</dbReference>
<organism evidence="9 10">
    <name type="scientific">Cohnella candidum</name>
    <dbReference type="NCBI Taxonomy" id="2674991"/>
    <lineage>
        <taxon>Bacteria</taxon>
        <taxon>Bacillati</taxon>
        <taxon>Bacillota</taxon>
        <taxon>Bacilli</taxon>
        <taxon>Bacillales</taxon>
        <taxon>Paenibacillaceae</taxon>
        <taxon>Cohnella</taxon>
    </lineage>
</organism>
<evidence type="ECO:0000259" key="8">
    <source>
        <dbReference type="PROSITE" id="PS50928"/>
    </source>
</evidence>
<evidence type="ECO:0000256" key="1">
    <source>
        <dbReference type="ARBA" id="ARBA00004651"/>
    </source>
</evidence>
<dbReference type="PANTHER" id="PTHR43744">
    <property type="entry name" value="ABC TRANSPORTER PERMEASE PROTEIN MG189-RELATED-RELATED"/>
    <property type="match status" value="1"/>
</dbReference>
<comment type="subcellular location">
    <subcellularLocation>
        <location evidence="1 7">Cell membrane</location>
        <topology evidence="1 7">Multi-pass membrane protein</topology>
    </subcellularLocation>
</comment>
<dbReference type="RefSeq" id="WP_123041514.1">
    <property type="nucleotide sequence ID" value="NZ_CP033433.1"/>
</dbReference>
<feature type="transmembrane region" description="Helical" evidence="7">
    <location>
        <begin position="177"/>
        <end position="199"/>
    </location>
</feature>
<feature type="transmembrane region" description="Helical" evidence="7">
    <location>
        <begin position="137"/>
        <end position="156"/>
    </location>
</feature>
<feature type="domain" description="ABC transmembrane type-1" evidence="8">
    <location>
        <begin position="69"/>
        <end position="259"/>
    </location>
</feature>
<dbReference type="AlphaFoldDB" id="A0A3G3JZ56"/>
<dbReference type="GO" id="GO:0055085">
    <property type="term" value="P:transmembrane transport"/>
    <property type="evidence" value="ECO:0007669"/>
    <property type="project" value="InterPro"/>
</dbReference>
<reference evidence="9 10" key="1">
    <citation type="submission" date="2018-10" db="EMBL/GenBank/DDBJ databases">
        <title>Genome Sequence of Cohnella sp.</title>
        <authorList>
            <person name="Srinivasan S."/>
            <person name="Kim M.K."/>
        </authorList>
    </citation>
    <scope>NUCLEOTIDE SEQUENCE [LARGE SCALE GENOMIC DNA]</scope>
    <source>
        <strain evidence="9 10">18JY8-7</strain>
    </source>
</reference>
<dbReference type="Proteomes" id="UP000269097">
    <property type="component" value="Chromosome"/>
</dbReference>
<proteinExistence type="inferred from homology"/>
<dbReference type="InterPro" id="IPR000515">
    <property type="entry name" value="MetI-like"/>
</dbReference>
<evidence type="ECO:0000256" key="7">
    <source>
        <dbReference type="RuleBase" id="RU363032"/>
    </source>
</evidence>
<keyword evidence="3" id="KW-1003">Cell membrane</keyword>
<dbReference type="PROSITE" id="PS50928">
    <property type="entry name" value="ABC_TM1"/>
    <property type="match status" value="1"/>
</dbReference>
<keyword evidence="5 7" id="KW-1133">Transmembrane helix</keyword>
<dbReference type="PANTHER" id="PTHR43744:SF3">
    <property type="entry name" value="LACTOSE TRANSPORT SYSTEM PERMEASE PROTEIN LACG"/>
    <property type="match status" value="1"/>
</dbReference>
<evidence type="ECO:0000313" key="10">
    <source>
        <dbReference type="Proteomes" id="UP000269097"/>
    </source>
</evidence>
<feature type="transmembrane region" description="Helical" evidence="7">
    <location>
        <begin position="12"/>
        <end position="34"/>
    </location>
</feature>
<dbReference type="Gene3D" id="1.10.3720.10">
    <property type="entry name" value="MetI-like"/>
    <property type="match status" value="1"/>
</dbReference>
<accession>A0A3G3JZ56</accession>
<dbReference type="Pfam" id="PF00528">
    <property type="entry name" value="BPD_transp_1"/>
    <property type="match status" value="1"/>
</dbReference>
<evidence type="ECO:0000313" key="9">
    <source>
        <dbReference type="EMBL" id="AYQ73432.1"/>
    </source>
</evidence>
<dbReference type="GO" id="GO:0005886">
    <property type="term" value="C:plasma membrane"/>
    <property type="evidence" value="ECO:0007669"/>
    <property type="project" value="UniProtKB-SubCell"/>
</dbReference>
<evidence type="ECO:0000256" key="2">
    <source>
        <dbReference type="ARBA" id="ARBA00022448"/>
    </source>
</evidence>
<feature type="transmembrane region" description="Helical" evidence="7">
    <location>
        <begin position="106"/>
        <end position="131"/>
    </location>
</feature>
<keyword evidence="6 7" id="KW-0472">Membrane</keyword>
<feature type="transmembrane region" description="Helical" evidence="7">
    <location>
        <begin position="73"/>
        <end position="94"/>
    </location>
</feature>
<feature type="transmembrane region" description="Helical" evidence="7">
    <location>
        <begin position="238"/>
        <end position="259"/>
    </location>
</feature>
<evidence type="ECO:0000256" key="6">
    <source>
        <dbReference type="ARBA" id="ARBA00023136"/>
    </source>
</evidence>
<keyword evidence="2 7" id="KW-0813">Transport</keyword>
<evidence type="ECO:0000256" key="4">
    <source>
        <dbReference type="ARBA" id="ARBA00022692"/>
    </source>
</evidence>
<evidence type="ECO:0000256" key="5">
    <source>
        <dbReference type="ARBA" id="ARBA00022989"/>
    </source>
</evidence>
<evidence type="ECO:0000256" key="3">
    <source>
        <dbReference type="ARBA" id="ARBA00022475"/>
    </source>
</evidence>
<dbReference type="KEGG" id="coh:EAV92_13125"/>
<sequence length="274" mass="30702">MSKRDPVQWLKYVVLLFASFIVLFPPYVVVVNSFKRDTEGSDPLGLPASFLNFDNFRTVIERTHLLNSFSNTAVIIVLTLLGNVILGTMMAYCLGRLDFKGKKLVLGAFLLATVIPTITTQVVVFSVIKWLGLYNSLYAPVVLFIGADVIQIYIYLQFIRNIPYELDESAMMDGASLFRIYGSIIFPLLGPATATLIILKSINVYNELYIPFLYMPKTKLAVVSTSIMRFASNNQAQWGYICALILLIMIPTVVLYLFLQRYIFSGVTNGAVKG</sequence>
<dbReference type="InterPro" id="IPR035906">
    <property type="entry name" value="MetI-like_sf"/>
</dbReference>
<dbReference type="EMBL" id="CP033433">
    <property type="protein sequence ID" value="AYQ73432.1"/>
    <property type="molecule type" value="Genomic_DNA"/>
</dbReference>